<dbReference type="GO" id="GO:0005960">
    <property type="term" value="C:glycine cleavage complex"/>
    <property type="evidence" value="ECO:0007669"/>
    <property type="project" value="InterPro"/>
</dbReference>
<sequence length="371" mass="41823">MKYTALHDVHKNMGAKMTEFAGYDMPLWYTSIIDEHKAVRKSVGVFDVSHMGDIIVEGPDATEFLSFILPTDFSKVKVWKATYTAFINHKGILIDDTIVTKLAEDRYLLVPNAATSDLIYNWLFALSGGYNVNIKNLTSEFSCLAVQGPNAEKTLQKIVNEDLSKIGFFEASYVGLKDISIEDNEISGNKAFISRTGYTGEDGFEIIVPNVNSKDLWFKVLDAGKEFGIKPCGLGARDTLRMEKGFLLSGQDFHPQHEPRTPLEAGTSWIIDWEHEFLGREKLLKMKEEKKYDLFRGVIVKGRGIPRHGYKLYKDEEEIGYLTSGTMSPTLGVGIGLGYVKRPYIKVGTEVYIDIRGRKVEAEIRKPRLVK</sequence>
<dbReference type="NCBIfam" id="TIGR00528">
    <property type="entry name" value="gcvT"/>
    <property type="match status" value="1"/>
</dbReference>
<dbReference type="GO" id="GO:0019464">
    <property type="term" value="P:glycine decarboxylation via glycine cleavage system"/>
    <property type="evidence" value="ECO:0007669"/>
    <property type="project" value="UniProtKB-UniRule"/>
</dbReference>
<evidence type="ECO:0000256" key="4">
    <source>
        <dbReference type="ARBA" id="ARBA00047665"/>
    </source>
</evidence>
<dbReference type="GO" id="GO:0008483">
    <property type="term" value="F:transaminase activity"/>
    <property type="evidence" value="ECO:0007669"/>
    <property type="project" value="UniProtKB-KW"/>
</dbReference>
<dbReference type="eggNOG" id="arCOG00756">
    <property type="taxonomic scope" value="Archaea"/>
</dbReference>
<dbReference type="Pfam" id="PF01571">
    <property type="entry name" value="GCV_T"/>
    <property type="match status" value="1"/>
</dbReference>
<comment type="function">
    <text evidence="5">The glycine cleavage system catalyzes the degradation of glycine.</text>
</comment>
<dbReference type="EMBL" id="CP001941">
    <property type="protein sequence ID" value="ADD08280.1"/>
    <property type="molecule type" value="Genomic_DNA"/>
</dbReference>
<dbReference type="InterPro" id="IPR006223">
    <property type="entry name" value="GcvT"/>
</dbReference>
<dbReference type="Proteomes" id="UP000001400">
    <property type="component" value="Chromosome"/>
</dbReference>
<dbReference type="InterPro" id="IPR013977">
    <property type="entry name" value="GcvT_C"/>
</dbReference>
<dbReference type="HOGENOM" id="CLU_007884_10_2_2"/>
<keyword evidence="3 5" id="KW-0808">Transferase</keyword>
<evidence type="ECO:0000256" key="3">
    <source>
        <dbReference type="ARBA" id="ARBA00022679"/>
    </source>
</evidence>
<comment type="subunit">
    <text evidence="5">The glycine cleavage system is composed of four proteins: P, T, L and H.</text>
</comment>
<dbReference type="Gene3D" id="3.30.70.1400">
    <property type="entry name" value="Aminomethyltransferase beta-barrel domains"/>
    <property type="match status" value="1"/>
</dbReference>
<dbReference type="InterPro" id="IPR006222">
    <property type="entry name" value="GCVT_N"/>
</dbReference>
<dbReference type="PANTHER" id="PTHR43757:SF2">
    <property type="entry name" value="AMINOMETHYLTRANSFERASE, MITOCHONDRIAL"/>
    <property type="match status" value="1"/>
</dbReference>
<dbReference type="AlphaFoldDB" id="B5IA82"/>
<dbReference type="InterPro" id="IPR028896">
    <property type="entry name" value="GcvT/YgfZ/DmdA"/>
</dbReference>
<evidence type="ECO:0000259" key="8">
    <source>
        <dbReference type="Pfam" id="PF08669"/>
    </source>
</evidence>
<dbReference type="PANTHER" id="PTHR43757">
    <property type="entry name" value="AMINOMETHYLTRANSFERASE"/>
    <property type="match status" value="1"/>
</dbReference>
<dbReference type="SUPFAM" id="SSF103025">
    <property type="entry name" value="Folate-binding domain"/>
    <property type="match status" value="1"/>
</dbReference>
<dbReference type="InterPro" id="IPR029043">
    <property type="entry name" value="GcvT/YgfZ_C"/>
</dbReference>
<evidence type="ECO:0000256" key="1">
    <source>
        <dbReference type="ARBA" id="ARBA00008609"/>
    </source>
</evidence>
<dbReference type="Gene3D" id="4.10.1250.10">
    <property type="entry name" value="Aminomethyltransferase fragment"/>
    <property type="match status" value="1"/>
</dbReference>
<dbReference type="HAMAP" id="MF_00259">
    <property type="entry name" value="GcvT"/>
    <property type="match status" value="1"/>
</dbReference>
<keyword evidence="2 5" id="KW-0032">Aminotransferase</keyword>
<dbReference type="InterPro" id="IPR027266">
    <property type="entry name" value="TrmE/GcvT-like"/>
</dbReference>
<dbReference type="RefSeq" id="WP_008082483.1">
    <property type="nucleotide sequence ID" value="NC_013926.1"/>
</dbReference>
<evidence type="ECO:0000256" key="2">
    <source>
        <dbReference type="ARBA" id="ARBA00022576"/>
    </source>
</evidence>
<dbReference type="STRING" id="439481.Aboo_0469"/>
<feature type="binding site" evidence="6">
    <location>
        <position position="205"/>
    </location>
    <ligand>
        <name>substrate</name>
    </ligand>
</feature>
<comment type="catalytic activity">
    <reaction evidence="4 5">
        <text>N(6)-[(R)-S(8)-aminomethyldihydrolipoyl]-L-lysyl-[protein] + (6S)-5,6,7,8-tetrahydrofolate = N(6)-[(R)-dihydrolipoyl]-L-lysyl-[protein] + (6R)-5,10-methylene-5,6,7,8-tetrahydrofolate + NH4(+)</text>
        <dbReference type="Rhea" id="RHEA:16945"/>
        <dbReference type="Rhea" id="RHEA-COMP:10475"/>
        <dbReference type="Rhea" id="RHEA-COMP:10492"/>
        <dbReference type="ChEBI" id="CHEBI:15636"/>
        <dbReference type="ChEBI" id="CHEBI:28938"/>
        <dbReference type="ChEBI" id="CHEBI:57453"/>
        <dbReference type="ChEBI" id="CHEBI:83100"/>
        <dbReference type="ChEBI" id="CHEBI:83143"/>
        <dbReference type="EC" id="2.1.2.10"/>
    </reaction>
</comment>
<evidence type="ECO:0000256" key="6">
    <source>
        <dbReference type="PIRSR" id="PIRSR006487-1"/>
    </source>
</evidence>
<evidence type="ECO:0000259" key="7">
    <source>
        <dbReference type="Pfam" id="PF01571"/>
    </source>
</evidence>
<protein>
    <recommendedName>
        <fullName evidence="5">Probable aminomethyltransferase</fullName>
        <ecNumber evidence="5">2.1.2.10</ecNumber>
    </recommendedName>
    <alternativeName>
        <fullName evidence="5">Glycine cleavage system T protein</fullName>
    </alternativeName>
</protein>
<organism evidence="9 10">
    <name type="scientific">Aciduliprofundum boonei (strain DSM 19572 / T469)</name>
    <dbReference type="NCBI Taxonomy" id="439481"/>
    <lineage>
        <taxon>Archaea</taxon>
        <taxon>Methanobacteriati</taxon>
        <taxon>Thermoplasmatota</taxon>
        <taxon>DHVE2 group</taxon>
        <taxon>Candidatus Aciduliprofundum</taxon>
    </lineage>
</organism>
<proteinExistence type="inferred from homology"/>
<dbReference type="GeneID" id="8827414"/>
<dbReference type="OrthoDB" id="2001at2157"/>
<dbReference type="PIRSF" id="PIRSF006487">
    <property type="entry name" value="GcvT"/>
    <property type="match status" value="1"/>
</dbReference>
<dbReference type="EC" id="2.1.2.10" evidence="5"/>
<dbReference type="InterPro" id="IPR022903">
    <property type="entry name" value="GcvT_bac"/>
</dbReference>
<gene>
    <name evidence="5" type="primary">gcvT</name>
    <name evidence="9" type="ordered locus">Aboo_0469</name>
</gene>
<comment type="similarity">
    <text evidence="1 5">Belongs to the GcvT family.</text>
</comment>
<feature type="domain" description="Aminomethyltransferase C-terminal" evidence="8">
    <location>
        <begin position="299"/>
        <end position="370"/>
    </location>
</feature>
<dbReference type="KEGG" id="abi:Aboo_0469"/>
<dbReference type="GO" id="GO:0004047">
    <property type="term" value="F:aminomethyltransferase activity"/>
    <property type="evidence" value="ECO:0007669"/>
    <property type="project" value="UniProtKB-UniRule"/>
</dbReference>
<keyword evidence="10" id="KW-1185">Reference proteome</keyword>
<name>B5IA82_ACIB4</name>
<evidence type="ECO:0000313" key="10">
    <source>
        <dbReference type="Proteomes" id="UP000001400"/>
    </source>
</evidence>
<evidence type="ECO:0000313" key="9">
    <source>
        <dbReference type="EMBL" id="ADD08280.1"/>
    </source>
</evidence>
<dbReference type="Gene3D" id="3.30.1360.120">
    <property type="entry name" value="Probable tRNA modification gtpase trme, domain 1"/>
    <property type="match status" value="1"/>
</dbReference>
<dbReference type="Pfam" id="PF08669">
    <property type="entry name" value="GCV_T_C"/>
    <property type="match status" value="1"/>
</dbReference>
<evidence type="ECO:0000256" key="5">
    <source>
        <dbReference type="HAMAP-Rule" id="MF_00259"/>
    </source>
</evidence>
<dbReference type="NCBIfam" id="NF001567">
    <property type="entry name" value="PRK00389.1"/>
    <property type="match status" value="1"/>
</dbReference>
<dbReference type="Gene3D" id="2.40.30.110">
    <property type="entry name" value="Aminomethyltransferase beta-barrel domains"/>
    <property type="match status" value="1"/>
</dbReference>
<dbReference type="FunFam" id="2.40.30.110:FF:000003">
    <property type="entry name" value="Aminomethyltransferase"/>
    <property type="match status" value="1"/>
</dbReference>
<dbReference type="SUPFAM" id="SSF101790">
    <property type="entry name" value="Aminomethyltransferase beta-barrel domain"/>
    <property type="match status" value="1"/>
</dbReference>
<accession>B5IA82</accession>
<feature type="domain" description="GCVT N-terminal" evidence="7">
    <location>
        <begin position="6"/>
        <end position="274"/>
    </location>
</feature>
<reference evidence="9" key="1">
    <citation type="submission" date="2010-02" db="EMBL/GenBank/DDBJ databases">
        <title>Complete sequence of Aciduliprofundum boonei T469.</title>
        <authorList>
            <consortium name="US DOE Joint Genome Institute"/>
            <person name="Lucas S."/>
            <person name="Copeland A."/>
            <person name="Lapidus A."/>
            <person name="Cheng J.-F."/>
            <person name="Bruce D."/>
            <person name="Goodwin L."/>
            <person name="Pitluck S."/>
            <person name="Saunders E."/>
            <person name="Detter J.C."/>
            <person name="Han C."/>
            <person name="Tapia R."/>
            <person name="Land M."/>
            <person name="Hauser L."/>
            <person name="Kyrpides N."/>
            <person name="Mikhailova N."/>
            <person name="Flores G."/>
            <person name="Reysenbach A.-L."/>
            <person name="Woyke T."/>
        </authorList>
    </citation>
    <scope>NUCLEOTIDE SEQUENCE</scope>
    <source>
        <strain evidence="9">T469</strain>
    </source>
</reference>